<evidence type="ECO:0000313" key="9">
    <source>
        <dbReference type="EMBL" id="MBD5782430.1"/>
    </source>
</evidence>
<evidence type="ECO:0000256" key="4">
    <source>
        <dbReference type="ARBA" id="ARBA00023002"/>
    </source>
</evidence>
<dbReference type="InterPro" id="IPR012748">
    <property type="entry name" value="Rieske-like_NirD"/>
</dbReference>
<gene>
    <name evidence="9" type="primary">nirD</name>
    <name evidence="9" type="ORF">IEN85_23220</name>
</gene>
<evidence type="ECO:0000256" key="3">
    <source>
        <dbReference type="ARBA" id="ARBA00022723"/>
    </source>
</evidence>
<dbReference type="GO" id="GO:0046872">
    <property type="term" value="F:metal ion binding"/>
    <property type="evidence" value="ECO:0007669"/>
    <property type="project" value="UniProtKB-KW"/>
</dbReference>
<dbReference type="GO" id="GO:0051537">
    <property type="term" value="F:2 iron, 2 sulfur cluster binding"/>
    <property type="evidence" value="ECO:0007669"/>
    <property type="project" value="UniProtKB-KW"/>
</dbReference>
<dbReference type="InterPro" id="IPR036922">
    <property type="entry name" value="Rieske_2Fe-2S_sf"/>
</dbReference>
<keyword evidence="7" id="KW-0534">Nitrate assimilation</keyword>
<keyword evidence="6" id="KW-0411">Iron-sulfur</keyword>
<feature type="domain" description="Rieske" evidence="8">
    <location>
        <begin position="10"/>
        <end position="113"/>
    </location>
</feature>
<dbReference type="InterPro" id="IPR052034">
    <property type="entry name" value="NasD-like"/>
</dbReference>
<evidence type="ECO:0000256" key="1">
    <source>
        <dbReference type="ARBA" id="ARBA00022617"/>
    </source>
</evidence>
<keyword evidence="3" id="KW-0479">Metal-binding</keyword>
<evidence type="ECO:0000259" key="8">
    <source>
        <dbReference type="PROSITE" id="PS51296"/>
    </source>
</evidence>
<dbReference type="AlphaFoldDB" id="A0A927IKB0"/>
<dbReference type="Proteomes" id="UP000622317">
    <property type="component" value="Unassembled WGS sequence"/>
</dbReference>
<accession>A0A927IKB0</accession>
<dbReference type="CDD" id="cd03529">
    <property type="entry name" value="Rieske_NirD"/>
    <property type="match status" value="1"/>
</dbReference>
<keyword evidence="10" id="KW-1185">Reference proteome</keyword>
<evidence type="ECO:0000256" key="5">
    <source>
        <dbReference type="ARBA" id="ARBA00023004"/>
    </source>
</evidence>
<keyword evidence="5" id="KW-0408">Iron</keyword>
<protein>
    <submittedName>
        <fullName evidence="9">Nitrite reductase small subunit NirD</fullName>
    </submittedName>
</protein>
<sequence length="116" mass="12995">MPDPTSSNLWTVIGEPEEFTSDLGVCIKIEEEQIAVFKLSGDKEWYATQNLCPHDKRMVLSRGLTGDLKGEPKITCPLHKRSFSLNTGKCLTDSETSCLKTYPVKEEDGKLLIQFS</sequence>
<reference evidence="9" key="1">
    <citation type="submission" date="2020-09" db="EMBL/GenBank/DDBJ databases">
        <title>Pelagicoccus enzymogenes sp. nov. with an EPS production, isolated from marine sediment.</title>
        <authorList>
            <person name="Feng X."/>
        </authorList>
    </citation>
    <scope>NUCLEOTIDE SEQUENCE</scope>
    <source>
        <strain evidence="9">NFK12</strain>
    </source>
</reference>
<keyword evidence="4" id="KW-0560">Oxidoreductase</keyword>
<dbReference type="GO" id="GO:0042128">
    <property type="term" value="P:nitrate assimilation"/>
    <property type="evidence" value="ECO:0007669"/>
    <property type="project" value="UniProtKB-KW"/>
</dbReference>
<evidence type="ECO:0000256" key="6">
    <source>
        <dbReference type="ARBA" id="ARBA00023014"/>
    </source>
</evidence>
<dbReference type="EMBL" id="JACYFG010000061">
    <property type="protein sequence ID" value="MBD5782430.1"/>
    <property type="molecule type" value="Genomic_DNA"/>
</dbReference>
<comment type="caution">
    <text evidence="9">The sequence shown here is derived from an EMBL/GenBank/DDBJ whole genome shotgun (WGS) entry which is preliminary data.</text>
</comment>
<dbReference type="InterPro" id="IPR017941">
    <property type="entry name" value="Rieske_2Fe-2S"/>
</dbReference>
<evidence type="ECO:0000256" key="2">
    <source>
        <dbReference type="ARBA" id="ARBA00022714"/>
    </source>
</evidence>
<dbReference type="Pfam" id="PF13806">
    <property type="entry name" value="Rieske_2"/>
    <property type="match status" value="1"/>
</dbReference>
<organism evidence="9 10">
    <name type="scientific">Pelagicoccus enzymogenes</name>
    <dbReference type="NCBI Taxonomy" id="2773457"/>
    <lineage>
        <taxon>Bacteria</taxon>
        <taxon>Pseudomonadati</taxon>
        <taxon>Verrucomicrobiota</taxon>
        <taxon>Opitutia</taxon>
        <taxon>Puniceicoccales</taxon>
        <taxon>Pelagicoccaceae</taxon>
        <taxon>Pelagicoccus</taxon>
    </lineage>
</organism>
<keyword evidence="1" id="KW-0349">Heme</keyword>
<dbReference type="RefSeq" id="WP_191619511.1">
    <property type="nucleotide sequence ID" value="NZ_JACYFG010000061.1"/>
</dbReference>
<dbReference type="PANTHER" id="PTHR43809:SF1">
    <property type="entry name" value="NITRITE REDUCTASE (NADH) LARGE SUBUNIT"/>
    <property type="match status" value="1"/>
</dbReference>
<dbReference type="Gene3D" id="2.102.10.10">
    <property type="entry name" value="Rieske [2Fe-2S] iron-sulphur domain"/>
    <property type="match status" value="1"/>
</dbReference>
<dbReference type="GO" id="GO:0008942">
    <property type="term" value="F:nitrite reductase [NAD(P)H] activity"/>
    <property type="evidence" value="ECO:0007669"/>
    <property type="project" value="InterPro"/>
</dbReference>
<name>A0A927IKB0_9BACT</name>
<keyword evidence="2" id="KW-0001">2Fe-2S</keyword>
<dbReference type="NCBIfam" id="TIGR02378">
    <property type="entry name" value="nirD_assim_sml"/>
    <property type="match status" value="1"/>
</dbReference>
<dbReference type="SUPFAM" id="SSF50022">
    <property type="entry name" value="ISP domain"/>
    <property type="match status" value="1"/>
</dbReference>
<dbReference type="PROSITE" id="PS51296">
    <property type="entry name" value="RIESKE"/>
    <property type="match status" value="1"/>
</dbReference>
<evidence type="ECO:0000313" key="10">
    <source>
        <dbReference type="Proteomes" id="UP000622317"/>
    </source>
</evidence>
<proteinExistence type="predicted"/>
<dbReference type="PANTHER" id="PTHR43809">
    <property type="entry name" value="NITRITE REDUCTASE (NADH) LARGE SUBUNIT"/>
    <property type="match status" value="1"/>
</dbReference>
<evidence type="ECO:0000256" key="7">
    <source>
        <dbReference type="ARBA" id="ARBA00023063"/>
    </source>
</evidence>